<organism evidence="2 3">
    <name type="scientific">Trema orientale</name>
    <name type="common">Charcoal tree</name>
    <name type="synonym">Celtis orientalis</name>
    <dbReference type="NCBI Taxonomy" id="63057"/>
    <lineage>
        <taxon>Eukaryota</taxon>
        <taxon>Viridiplantae</taxon>
        <taxon>Streptophyta</taxon>
        <taxon>Embryophyta</taxon>
        <taxon>Tracheophyta</taxon>
        <taxon>Spermatophyta</taxon>
        <taxon>Magnoliopsida</taxon>
        <taxon>eudicotyledons</taxon>
        <taxon>Gunneridae</taxon>
        <taxon>Pentapetalae</taxon>
        <taxon>rosids</taxon>
        <taxon>fabids</taxon>
        <taxon>Rosales</taxon>
        <taxon>Cannabaceae</taxon>
        <taxon>Trema</taxon>
    </lineage>
</organism>
<dbReference type="InParanoid" id="A0A2P5FFG9"/>
<feature type="region of interest" description="Disordered" evidence="1">
    <location>
        <begin position="178"/>
        <end position="201"/>
    </location>
</feature>
<dbReference type="EMBL" id="JXTC01000038">
    <property type="protein sequence ID" value="PON96529.1"/>
    <property type="molecule type" value="Genomic_DNA"/>
</dbReference>
<sequence length="457" mass="49169">MGFKKNDDHWAFLEDIEAPMWVDLNLEAESKNQDHDDKWFYTSHQFHQCSSRHLKSVLFSHAEDESTGLDFELSGPSSPNLPPSVSKSRGKQYRSKKWKGENKDFSFNKSHPVKVLSGNSSCVKPEHGDKIRHKSSFILRKETSTSKSVVACESSSCGKAMSKCSKPLPTCGDPGSGLSSETYKVGESNPSSTVTSESGQQQQLKVMDVSSQAFGHTSDLLSVMKISLRKSRVMRQATRVEINNDGKQSKGCNSTSSKSSVGSSSNPRYDVRTSTSTSARAKEATPDSRNVGRMTYVVKSKVSSSGTAKASTTKVEEGASNNRRGGQPNFGTHREAAKPKVPYRPSGAKALVPSRVNERNSVVAASKPKKKTGTGGSKNLAGDEKENVTGKTAASQKCKGKGTAAGGGSMVSRGHQGTQKSLSVKIGIAGTIRSKGKVKGEDCLEKPKNSIQGVYFR</sequence>
<comment type="caution">
    <text evidence="2">The sequence shown here is derived from an EMBL/GenBank/DDBJ whole genome shotgun (WGS) entry which is preliminary data.</text>
</comment>
<dbReference type="OrthoDB" id="1923324at2759"/>
<proteinExistence type="predicted"/>
<reference evidence="3" key="1">
    <citation type="submission" date="2016-06" db="EMBL/GenBank/DDBJ databases">
        <title>Parallel loss of symbiosis genes in relatives of nitrogen-fixing non-legume Parasponia.</title>
        <authorList>
            <person name="Van Velzen R."/>
            <person name="Holmer R."/>
            <person name="Bu F."/>
            <person name="Rutten L."/>
            <person name="Van Zeijl A."/>
            <person name="Liu W."/>
            <person name="Santuari L."/>
            <person name="Cao Q."/>
            <person name="Sharma T."/>
            <person name="Shen D."/>
            <person name="Roswanjaya Y."/>
            <person name="Wardhani T."/>
            <person name="Kalhor M.S."/>
            <person name="Jansen J."/>
            <person name="Van den Hoogen J."/>
            <person name="Gungor B."/>
            <person name="Hartog M."/>
            <person name="Hontelez J."/>
            <person name="Verver J."/>
            <person name="Yang W.-C."/>
            <person name="Schijlen E."/>
            <person name="Repin R."/>
            <person name="Schilthuizen M."/>
            <person name="Schranz E."/>
            <person name="Heidstra R."/>
            <person name="Miyata K."/>
            <person name="Fedorova E."/>
            <person name="Kohlen W."/>
            <person name="Bisseling T."/>
            <person name="Smit S."/>
            <person name="Geurts R."/>
        </authorList>
    </citation>
    <scope>NUCLEOTIDE SEQUENCE [LARGE SCALE GENOMIC DNA]</scope>
    <source>
        <strain evidence="3">cv. RG33-2</strain>
    </source>
</reference>
<dbReference type="AlphaFoldDB" id="A0A2P5FFG9"/>
<evidence type="ECO:0000313" key="2">
    <source>
        <dbReference type="EMBL" id="PON96529.1"/>
    </source>
</evidence>
<feature type="compositionally biased region" description="Low complexity" evidence="1">
    <location>
        <begin position="74"/>
        <end position="87"/>
    </location>
</feature>
<name>A0A2P5FFG9_TREOI</name>
<dbReference type="Proteomes" id="UP000237000">
    <property type="component" value="Unassembled WGS sequence"/>
</dbReference>
<feature type="compositionally biased region" description="Low complexity" evidence="1">
    <location>
        <begin position="249"/>
        <end position="266"/>
    </location>
</feature>
<feature type="compositionally biased region" description="Basic residues" evidence="1">
    <location>
        <begin position="88"/>
        <end position="97"/>
    </location>
</feature>
<feature type="compositionally biased region" description="Low complexity" evidence="1">
    <location>
        <begin position="295"/>
        <end position="313"/>
    </location>
</feature>
<feature type="region of interest" description="Disordered" evidence="1">
    <location>
        <begin position="69"/>
        <end position="106"/>
    </location>
</feature>
<evidence type="ECO:0000256" key="1">
    <source>
        <dbReference type="SAM" id="MobiDB-lite"/>
    </source>
</evidence>
<protein>
    <submittedName>
        <fullName evidence="2">Uncharacterized protein</fullName>
    </submittedName>
</protein>
<gene>
    <name evidence="2" type="ORF">TorRG33x02_078020</name>
</gene>
<feature type="region of interest" description="Disordered" evidence="1">
    <location>
        <begin position="240"/>
        <end position="421"/>
    </location>
</feature>
<accession>A0A2P5FFG9</accession>
<evidence type="ECO:0000313" key="3">
    <source>
        <dbReference type="Proteomes" id="UP000237000"/>
    </source>
</evidence>
<keyword evidence="3" id="KW-1185">Reference proteome</keyword>